<evidence type="ECO:0000256" key="1">
    <source>
        <dbReference type="SAM" id="Phobius"/>
    </source>
</evidence>
<accession>A0ABP9K9R7</accession>
<evidence type="ECO:0000313" key="3">
    <source>
        <dbReference type="EMBL" id="GAA5054329.1"/>
    </source>
</evidence>
<dbReference type="InterPro" id="IPR055272">
    <property type="entry name" value="POPDC1-3_dom"/>
</dbReference>
<dbReference type="RefSeq" id="WP_346032691.1">
    <property type="nucleotide sequence ID" value="NZ_BAABHV010000010.1"/>
</dbReference>
<comment type="caution">
    <text evidence="3">The sequence shown here is derived from an EMBL/GenBank/DDBJ whole genome shotgun (WGS) entry which is preliminary data.</text>
</comment>
<dbReference type="InterPro" id="IPR018490">
    <property type="entry name" value="cNMP-bd_dom_sf"/>
</dbReference>
<name>A0ABP9K9R7_9SPHN</name>
<feature type="domain" description="Cyclic nucleotide-binding" evidence="2">
    <location>
        <begin position="92"/>
        <end position="171"/>
    </location>
</feature>
<keyword evidence="1" id="KW-1133">Transmembrane helix</keyword>
<sequence length="223" mass="24684">MDLFDAAILLHAGAVVYVIAFLFRDEALIRAFSVLGTLLYMGYYFWYPPEPLWDPIITSTIFLAANVVVIFMILLERTTFQMSEDEKRLFAGFDTLTPGEFRRLLKLAEWHDSEGGEVLTEAGKQPERLYYVLDGDVLIEKDGTTFPVSDGRFIGEIGYVLGEAATGTVRAPEGTRYVSWKVGDLTRLSHRKPAIGIALSALLGEDLARKLASSVHASAVATT</sequence>
<dbReference type="Proteomes" id="UP001500518">
    <property type="component" value="Unassembled WGS sequence"/>
</dbReference>
<feature type="transmembrane region" description="Helical" evidence="1">
    <location>
        <begin position="6"/>
        <end position="23"/>
    </location>
</feature>
<dbReference type="InterPro" id="IPR000595">
    <property type="entry name" value="cNMP-bd_dom"/>
</dbReference>
<dbReference type="SUPFAM" id="SSF51206">
    <property type="entry name" value="cAMP-binding domain-like"/>
    <property type="match status" value="1"/>
</dbReference>
<dbReference type="CDD" id="cd00038">
    <property type="entry name" value="CAP_ED"/>
    <property type="match status" value="1"/>
</dbReference>
<dbReference type="PROSITE" id="PS50042">
    <property type="entry name" value="CNMP_BINDING_3"/>
    <property type="match status" value="1"/>
</dbReference>
<organism evidence="3 4">
    <name type="scientific">Erythrobacter westpacificensis</name>
    <dbReference type="NCBI Taxonomy" id="1055231"/>
    <lineage>
        <taxon>Bacteria</taxon>
        <taxon>Pseudomonadati</taxon>
        <taxon>Pseudomonadota</taxon>
        <taxon>Alphaproteobacteria</taxon>
        <taxon>Sphingomonadales</taxon>
        <taxon>Erythrobacteraceae</taxon>
        <taxon>Erythrobacter/Porphyrobacter group</taxon>
        <taxon>Erythrobacter</taxon>
    </lineage>
</organism>
<keyword evidence="1" id="KW-0812">Transmembrane</keyword>
<evidence type="ECO:0000313" key="4">
    <source>
        <dbReference type="Proteomes" id="UP001500518"/>
    </source>
</evidence>
<protein>
    <recommendedName>
        <fullName evidence="2">Cyclic nucleotide-binding domain-containing protein</fullName>
    </recommendedName>
</protein>
<keyword evidence="4" id="KW-1185">Reference proteome</keyword>
<dbReference type="EMBL" id="BAABHV010000010">
    <property type="protein sequence ID" value="GAA5054329.1"/>
    <property type="molecule type" value="Genomic_DNA"/>
</dbReference>
<reference evidence="4" key="1">
    <citation type="journal article" date="2019" name="Int. J. Syst. Evol. Microbiol.">
        <title>The Global Catalogue of Microorganisms (GCM) 10K type strain sequencing project: providing services to taxonomists for standard genome sequencing and annotation.</title>
        <authorList>
            <consortium name="The Broad Institute Genomics Platform"/>
            <consortium name="The Broad Institute Genome Sequencing Center for Infectious Disease"/>
            <person name="Wu L."/>
            <person name="Ma J."/>
        </authorList>
    </citation>
    <scope>NUCLEOTIDE SEQUENCE [LARGE SCALE GENOMIC DNA]</scope>
    <source>
        <strain evidence="4">JCM 18014</strain>
    </source>
</reference>
<feature type="transmembrane region" description="Helical" evidence="1">
    <location>
        <begin position="28"/>
        <end position="46"/>
    </location>
</feature>
<dbReference type="InterPro" id="IPR014710">
    <property type="entry name" value="RmlC-like_jellyroll"/>
</dbReference>
<feature type="transmembrane region" description="Helical" evidence="1">
    <location>
        <begin position="52"/>
        <end position="75"/>
    </location>
</feature>
<dbReference type="Pfam" id="PF04831">
    <property type="entry name" value="POPDC1-3"/>
    <property type="match status" value="1"/>
</dbReference>
<evidence type="ECO:0000259" key="2">
    <source>
        <dbReference type="PROSITE" id="PS50042"/>
    </source>
</evidence>
<keyword evidence="1" id="KW-0472">Membrane</keyword>
<dbReference type="Pfam" id="PF00027">
    <property type="entry name" value="cNMP_binding"/>
    <property type="match status" value="1"/>
</dbReference>
<gene>
    <name evidence="3" type="ORF">GCM10023208_17050</name>
</gene>
<proteinExistence type="predicted"/>
<dbReference type="Gene3D" id="2.60.120.10">
    <property type="entry name" value="Jelly Rolls"/>
    <property type="match status" value="1"/>
</dbReference>